<accession>A0A833P0G0</accession>
<protein>
    <submittedName>
        <fullName evidence="1">Uncharacterized protein</fullName>
    </submittedName>
</protein>
<reference evidence="1 2" key="1">
    <citation type="submission" date="2019-12" db="EMBL/GenBank/DDBJ databases">
        <authorList>
            <person name="Wolfe R."/>
            <person name="Danczak R."/>
            <person name="Wilkins M."/>
        </authorList>
    </citation>
    <scope>NUCLEOTIDE SEQUENCE [LARGE SCALE GENOMIC DNA]</scope>
    <source>
        <strain evidence="1">X2_MaxBin.013</strain>
    </source>
</reference>
<proteinExistence type="predicted"/>
<sequence length="228" mass="24647">MKTDLLNMFLRVIFCLMFMVFLINSSSATPSTQIWNPSTDIQANKSWHLGIDNYFTIDGPLNGGYAFPTDIGLTYGVILGFEIGVDVFLPQTSPLSFNAKYGITEADNLPAIAIGGFGFGTQVGVTDQNVLYVIAAKTFIFGRISTGYFKGNPTLLGSDGFGMILTWDKSLTDKIWASIDFASGNTTLGSLFAGFSYAFSKNTSVIFGYGTYSNGAKPTITTQLDINI</sequence>
<name>A0A833P0G0_UNCSA</name>
<gene>
    <name evidence="1" type="ORF">FD145_228</name>
</gene>
<dbReference type="EMBL" id="WPAF01000002">
    <property type="protein sequence ID" value="KAF0135090.1"/>
    <property type="molecule type" value="Genomic_DNA"/>
</dbReference>
<organism evidence="1 2">
    <name type="scientific">Candidatus Saganbacteria bacterium</name>
    <dbReference type="NCBI Taxonomy" id="2575572"/>
    <lineage>
        <taxon>Bacteria</taxon>
        <taxon>Bacillati</taxon>
        <taxon>Saganbacteria</taxon>
    </lineage>
</organism>
<dbReference type="Proteomes" id="UP000488506">
    <property type="component" value="Unassembled WGS sequence"/>
</dbReference>
<dbReference type="AlphaFoldDB" id="A0A833P0G0"/>
<comment type="caution">
    <text evidence="1">The sequence shown here is derived from an EMBL/GenBank/DDBJ whole genome shotgun (WGS) entry which is preliminary data.</text>
</comment>
<evidence type="ECO:0000313" key="2">
    <source>
        <dbReference type="Proteomes" id="UP000488506"/>
    </source>
</evidence>
<evidence type="ECO:0000313" key="1">
    <source>
        <dbReference type="EMBL" id="KAF0135090.1"/>
    </source>
</evidence>